<organism evidence="1 2">
    <name type="scientific">Rotaria socialis</name>
    <dbReference type="NCBI Taxonomy" id="392032"/>
    <lineage>
        <taxon>Eukaryota</taxon>
        <taxon>Metazoa</taxon>
        <taxon>Spiralia</taxon>
        <taxon>Gnathifera</taxon>
        <taxon>Rotifera</taxon>
        <taxon>Eurotatoria</taxon>
        <taxon>Bdelloidea</taxon>
        <taxon>Philodinida</taxon>
        <taxon>Philodinidae</taxon>
        <taxon>Rotaria</taxon>
    </lineage>
</organism>
<comment type="caution">
    <text evidence="1">The sequence shown here is derived from an EMBL/GenBank/DDBJ whole genome shotgun (WGS) entry which is preliminary data.</text>
</comment>
<accession>A0A821AC63</accession>
<evidence type="ECO:0000313" key="1">
    <source>
        <dbReference type="EMBL" id="CAF4575866.1"/>
    </source>
</evidence>
<feature type="non-terminal residue" evidence="1">
    <location>
        <position position="1"/>
    </location>
</feature>
<dbReference type="AlphaFoldDB" id="A0A821AC63"/>
<dbReference type="Proteomes" id="UP000663851">
    <property type="component" value="Unassembled WGS sequence"/>
</dbReference>
<sequence length="73" mass="8096">ASICVFTEVEELWNTSQILHFNIFHQHGTNKSVGVCIAIGKHLKGSRIDLSIENTIIVDVDGLSEAVRIMAIY</sequence>
<evidence type="ECO:0000313" key="2">
    <source>
        <dbReference type="Proteomes" id="UP000663851"/>
    </source>
</evidence>
<protein>
    <submittedName>
        <fullName evidence="1">Uncharacterized protein</fullName>
    </submittedName>
</protein>
<proteinExistence type="predicted"/>
<reference evidence="1" key="1">
    <citation type="submission" date="2021-02" db="EMBL/GenBank/DDBJ databases">
        <authorList>
            <person name="Nowell W R."/>
        </authorList>
    </citation>
    <scope>NUCLEOTIDE SEQUENCE</scope>
</reference>
<gene>
    <name evidence="1" type="ORF">HFQ381_LOCUS32269</name>
</gene>
<name>A0A821AC63_9BILA</name>
<dbReference type="EMBL" id="CAJOBO010007628">
    <property type="protein sequence ID" value="CAF4575866.1"/>
    <property type="molecule type" value="Genomic_DNA"/>
</dbReference>